<dbReference type="InParanoid" id="A0A259TY82"/>
<dbReference type="AlphaFoldDB" id="A0A259TY82"/>
<dbReference type="Proteomes" id="UP000216446">
    <property type="component" value="Unassembled WGS sequence"/>
</dbReference>
<keyword evidence="1" id="KW-0732">Signal</keyword>
<dbReference type="InterPro" id="IPR005183">
    <property type="entry name" value="DUF305_CopM-like"/>
</dbReference>
<dbReference type="PANTHER" id="PTHR36933">
    <property type="entry name" value="SLL0788 PROTEIN"/>
    <property type="match status" value="1"/>
</dbReference>
<dbReference type="InterPro" id="IPR012347">
    <property type="entry name" value="Ferritin-like"/>
</dbReference>
<accession>A0A259TY82</accession>
<dbReference type="EMBL" id="MQWB01000001">
    <property type="protein sequence ID" value="OZC02709.1"/>
    <property type="molecule type" value="Genomic_DNA"/>
</dbReference>
<dbReference type="PROSITE" id="PS51257">
    <property type="entry name" value="PROKAR_LIPOPROTEIN"/>
    <property type="match status" value="1"/>
</dbReference>
<evidence type="ECO:0000313" key="3">
    <source>
        <dbReference type="EMBL" id="OZC02709.1"/>
    </source>
</evidence>
<feature type="domain" description="DUF305" evidence="2">
    <location>
        <begin position="61"/>
        <end position="262"/>
    </location>
</feature>
<dbReference type="PANTHER" id="PTHR36933:SF1">
    <property type="entry name" value="SLL0788 PROTEIN"/>
    <property type="match status" value="1"/>
</dbReference>
<keyword evidence="4" id="KW-1185">Reference proteome</keyword>
<evidence type="ECO:0000256" key="1">
    <source>
        <dbReference type="SAM" id="SignalP"/>
    </source>
</evidence>
<protein>
    <recommendedName>
        <fullName evidence="2">DUF305 domain-containing protein</fullName>
    </recommendedName>
</protein>
<name>A0A259TY82_9BACT</name>
<feature type="signal peptide" evidence="1">
    <location>
        <begin position="1"/>
        <end position="28"/>
    </location>
</feature>
<evidence type="ECO:0000313" key="4">
    <source>
        <dbReference type="Proteomes" id="UP000216446"/>
    </source>
</evidence>
<dbReference type="Pfam" id="PF03713">
    <property type="entry name" value="DUF305"/>
    <property type="match status" value="1"/>
</dbReference>
<dbReference type="Gene3D" id="1.20.1260.10">
    <property type="match status" value="1"/>
</dbReference>
<sequence length="267" mass="29138">MHHSPFRPLVGLLALGFLASGCSGSAPALETQRDAPEASRSDIESLYWQRIAENKTYSEADVAYMTGMIGHHAQALILADMAYRNAASGSIKTLAARIENAQKDEIESMQRWLRDRGQPVPVPTFEGTLLTVTMEAPEASGEMDHSAMDHQASGEMEHSGMDHSTMDHSGMDHGAMGHGGMDHSGMPGMLSQAQLDEMNAAKGRAFDVLFLRYMIQHHAGAVTMTDDLFTKDGAAQDDTAFKIASDIQVDQRTEIARMQLMLDRLSD</sequence>
<evidence type="ECO:0000259" key="2">
    <source>
        <dbReference type="Pfam" id="PF03713"/>
    </source>
</evidence>
<comment type="caution">
    <text evidence="3">The sequence shown here is derived from an EMBL/GenBank/DDBJ whole genome shotgun (WGS) entry which is preliminary data.</text>
</comment>
<feature type="chain" id="PRO_5013170030" description="DUF305 domain-containing protein" evidence="1">
    <location>
        <begin position="29"/>
        <end position="267"/>
    </location>
</feature>
<gene>
    <name evidence="3" type="ORF">BSZ36_06805</name>
</gene>
<reference evidence="3 4" key="1">
    <citation type="submission" date="2016-11" db="EMBL/GenBank/DDBJ databases">
        <title>Study of marine rhodopsin-containing bacteria.</title>
        <authorList>
            <person name="Yoshizawa S."/>
            <person name="Kumagai Y."/>
            <person name="Kogure K."/>
        </authorList>
    </citation>
    <scope>NUCLEOTIDE SEQUENCE [LARGE SCALE GENOMIC DNA]</scope>
    <source>
        <strain evidence="3 4">SG-29</strain>
    </source>
</reference>
<proteinExistence type="predicted"/>
<dbReference type="RefSeq" id="WP_094547223.1">
    <property type="nucleotide sequence ID" value="NZ_MQWB01000001.1"/>
</dbReference>
<organism evidence="3 4">
    <name type="scientific">Rubricoccus marinus</name>
    <dbReference type="NCBI Taxonomy" id="716817"/>
    <lineage>
        <taxon>Bacteria</taxon>
        <taxon>Pseudomonadati</taxon>
        <taxon>Rhodothermota</taxon>
        <taxon>Rhodothermia</taxon>
        <taxon>Rhodothermales</taxon>
        <taxon>Rubricoccaceae</taxon>
        <taxon>Rubricoccus</taxon>
    </lineage>
</organism>